<evidence type="ECO:0000313" key="2">
    <source>
        <dbReference type="EMBL" id="MCC8430304.1"/>
    </source>
</evidence>
<keyword evidence="3" id="KW-1185">Reference proteome</keyword>
<evidence type="ECO:0000313" key="3">
    <source>
        <dbReference type="Proteomes" id="UP001198862"/>
    </source>
</evidence>
<accession>A0ABS8KW95</accession>
<feature type="chain" id="PRO_5047449384" evidence="1">
    <location>
        <begin position="25"/>
        <end position="70"/>
    </location>
</feature>
<dbReference type="Proteomes" id="UP001198862">
    <property type="component" value="Unassembled WGS sequence"/>
</dbReference>
<evidence type="ECO:0000256" key="1">
    <source>
        <dbReference type="SAM" id="SignalP"/>
    </source>
</evidence>
<comment type="caution">
    <text evidence="2">The sequence shown here is derived from an EMBL/GenBank/DDBJ whole genome shotgun (WGS) entry which is preliminary data.</text>
</comment>
<reference evidence="2 3" key="1">
    <citation type="submission" date="2021-11" db="EMBL/GenBank/DDBJ databases">
        <authorList>
            <person name="Lee D.-H."/>
            <person name="Kim S.-B."/>
        </authorList>
    </citation>
    <scope>NUCLEOTIDE SEQUENCE [LARGE SCALE GENOMIC DNA]</scope>
    <source>
        <strain evidence="2 3">KCTC 52223</strain>
    </source>
</reference>
<feature type="signal peptide" evidence="1">
    <location>
        <begin position="1"/>
        <end position="24"/>
    </location>
</feature>
<gene>
    <name evidence="2" type="ORF">LJ725_15115</name>
</gene>
<organism evidence="2 3">
    <name type="scientific">Reyranella aquatilis</name>
    <dbReference type="NCBI Taxonomy" id="2035356"/>
    <lineage>
        <taxon>Bacteria</taxon>
        <taxon>Pseudomonadati</taxon>
        <taxon>Pseudomonadota</taxon>
        <taxon>Alphaproteobacteria</taxon>
        <taxon>Hyphomicrobiales</taxon>
        <taxon>Reyranellaceae</taxon>
        <taxon>Reyranella</taxon>
    </lineage>
</organism>
<dbReference type="EMBL" id="JAJISD010000006">
    <property type="protein sequence ID" value="MCC8430304.1"/>
    <property type="molecule type" value="Genomic_DNA"/>
</dbReference>
<dbReference type="RefSeq" id="WP_230551471.1">
    <property type="nucleotide sequence ID" value="NZ_JAJISD010000006.1"/>
</dbReference>
<sequence length="70" mass="7165">MFKTILATATAALIATAIGAPAQAQIRPNGLTLQGVEMNGGTWNGQRFHGATIESQGFALDGIALPASVR</sequence>
<name>A0ABS8KW95_9HYPH</name>
<protein>
    <submittedName>
        <fullName evidence="2">Uncharacterized protein</fullName>
    </submittedName>
</protein>
<keyword evidence="1" id="KW-0732">Signal</keyword>
<proteinExistence type="predicted"/>